<dbReference type="RefSeq" id="WP_380848421.1">
    <property type="nucleotide sequence ID" value="NZ_JBHSFP010000033.1"/>
</dbReference>
<organism evidence="2 3">
    <name type="scientific">Sphaerisporangium dianthi</name>
    <dbReference type="NCBI Taxonomy" id="1436120"/>
    <lineage>
        <taxon>Bacteria</taxon>
        <taxon>Bacillati</taxon>
        <taxon>Actinomycetota</taxon>
        <taxon>Actinomycetes</taxon>
        <taxon>Streptosporangiales</taxon>
        <taxon>Streptosporangiaceae</taxon>
        <taxon>Sphaerisporangium</taxon>
    </lineage>
</organism>
<feature type="region of interest" description="Disordered" evidence="1">
    <location>
        <begin position="1"/>
        <end position="23"/>
    </location>
</feature>
<accession>A0ABV9CQL0</accession>
<proteinExistence type="predicted"/>
<reference evidence="3" key="1">
    <citation type="journal article" date="2019" name="Int. J. Syst. Evol. Microbiol.">
        <title>The Global Catalogue of Microorganisms (GCM) 10K type strain sequencing project: providing services to taxonomists for standard genome sequencing and annotation.</title>
        <authorList>
            <consortium name="The Broad Institute Genomics Platform"/>
            <consortium name="The Broad Institute Genome Sequencing Center for Infectious Disease"/>
            <person name="Wu L."/>
            <person name="Ma J."/>
        </authorList>
    </citation>
    <scope>NUCLEOTIDE SEQUENCE [LARGE SCALE GENOMIC DNA]</scope>
    <source>
        <strain evidence="3">CGMCC 4.7132</strain>
    </source>
</reference>
<dbReference type="Proteomes" id="UP001596004">
    <property type="component" value="Unassembled WGS sequence"/>
</dbReference>
<name>A0ABV9CQL0_9ACTN</name>
<evidence type="ECO:0000256" key="1">
    <source>
        <dbReference type="SAM" id="MobiDB-lite"/>
    </source>
</evidence>
<keyword evidence="3" id="KW-1185">Reference proteome</keyword>
<sequence length="141" mass="15684">MSSPSERQGAGHGRADGRLHPHPATRAAHRLRRALEWHGITAEVHEGRGLALASVCVDLVAWTDGACYFWWSGEVSETTGRRTYAYSPADDPVTAARRVAERHRDLRDGRSRDALSPEGLQPPVPRQQSPEDRLLESFRPV</sequence>
<feature type="region of interest" description="Disordered" evidence="1">
    <location>
        <begin position="95"/>
        <end position="141"/>
    </location>
</feature>
<feature type="compositionally biased region" description="Basic and acidic residues" evidence="1">
    <location>
        <begin position="129"/>
        <end position="141"/>
    </location>
</feature>
<feature type="compositionally biased region" description="Basic and acidic residues" evidence="1">
    <location>
        <begin position="98"/>
        <end position="115"/>
    </location>
</feature>
<gene>
    <name evidence="2" type="ORF">ACFO60_32875</name>
</gene>
<dbReference type="EMBL" id="JBHSFP010000033">
    <property type="protein sequence ID" value="MFC4535584.1"/>
    <property type="molecule type" value="Genomic_DNA"/>
</dbReference>
<evidence type="ECO:0000313" key="3">
    <source>
        <dbReference type="Proteomes" id="UP001596004"/>
    </source>
</evidence>
<comment type="caution">
    <text evidence="2">The sequence shown here is derived from an EMBL/GenBank/DDBJ whole genome shotgun (WGS) entry which is preliminary data.</text>
</comment>
<evidence type="ECO:0000313" key="2">
    <source>
        <dbReference type="EMBL" id="MFC4535584.1"/>
    </source>
</evidence>
<protein>
    <submittedName>
        <fullName evidence="2">Uncharacterized protein</fullName>
    </submittedName>
</protein>